<keyword evidence="1" id="KW-0812">Transmembrane</keyword>
<sequence length="90" mass="9704">MRDIILWGVLSVSLLLILIIVFRKKIGLGWISSFGLHLVLASLGIYVINYSGLTGDMYIPINPTTIGTVTVLGLPGVGLLLGLKYSLFNS</sequence>
<feature type="transmembrane region" description="Helical" evidence="1">
    <location>
        <begin position="34"/>
        <end position="53"/>
    </location>
</feature>
<evidence type="ECO:0000256" key="1">
    <source>
        <dbReference type="SAM" id="Phobius"/>
    </source>
</evidence>
<keyword evidence="1" id="KW-0472">Membrane</keyword>
<dbReference type="Proteomes" id="UP000608071">
    <property type="component" value="Unassembled WGS sequence"/>
</dbReference>
<evidence type="ECO:0000313" key="3">
    <source>
        <dbReference type="Proteomes" id="UP000608071"/>
    </source>
</evidence>
<comment type="caution">
    <text evidence="2">The sequence shown here is derived from an EMBL/GenBank/DDBJ whole genome shotgun (WGS) entry which is preliminary data.</text>
</comment>
<dbReference type="EMBL" id="JACSQL010000022">
    <property type="protein sequence ID" value="MBD7971197.1"/>
    <property type="molecule type" value="Genomic_DNA"/>
</dbReference>
<evidence type="ECO:0000313" key="2">
    <source>
        <dbReference type="EMBL" id="MBD7971197.1"/>
    </source>
</evidence>
<accession>A0ABR8T600</accession>
<feature type="transmembrane region" description="Helical" evidence="1">
    <location>
        <begin position="65"/>
        <end position="83"/>
    </location>
</feature>
<dbReference type="InterPro" id="IPR010001">
    <property type="entry name" value="BofA"/>
</dbReference>
<dbReference type="RefSeq" id="WP_191804913.1">
    <property type="nucleotide sequence ID" value="NZ_JACSQL010000022.1"/>
</dbReference>
<gene>
    <name evidence="2" type="ORF">H9647_24335</name>
</gene>
<name>A0ABR8T600_9BACL</name>
<reference evidence="2 3" key="1">
    <citation type="submission" date="2020-08" db="EMBL/GenBank/DDBJ databases">
        <title>A Genomic Blueprint of the Chicken Gut Microbiome.</title>
        <authorList>
            <person name="Gilroy R."/>
            <person name="Ravi A."/>
            <person name="Getino M."/>
            <person name="Pursley I."/>
            <person name="Horton D.L."/>
            <person name="Alikhan N.-F."/>
            <person name="Baker D."/>
            <person name="Gharbi K."/>
            <person name="Hall N."/>
            <person name="Watson M."/>
            <person name="Adriaenssens E.M."/>
            <person name="Foster-Nyarko E."/>
            <person name="Jarju S."/>
            <person name="Secka A."/>
            <person name="Antonio M."/>
            <person name="Oren A."/>
            <person name="Chaudhuri R."/>
            <person name="La Ragione R.M."/>
            <person name="Hildebrand F."/>
            <person name="Pallen M.J."/>
        </authorList>
    </citation>
    <scope>NUCLEOTIDE SEQUENCE [LARGE SCALE GENOMIC DNA]</scope>
    <source>
        <strain evidence="2 3">Sa2BVA9</strain>
    </source>
</reference>
<keyword evidence="3" id="KW-1185">Reference proteome</keyword>
<keyword evidence="1" id="KW-1133">Transmembrane helix</keyword>
<feature type="transmembrane region" description="Helical" evidence="1">
    <location>
        <begin position="6"/>
        <end position="22"/>
    </location>
</feature>
<protein>
    <submittedName>
        <fullName evidence="2">Pro-sigmaK processing inhibitor BofA family protein</fullName>
    </submittedName>
</protein>
<dbReference type="Pfam" id="PF07441">
    <property type="entry name" value="BofA"/>
    <property type="match status" value="1"/>
</dbReference>
<proteinExistence type="predicted"/>
<organism evidence="2 3">
    <name type="scientific">Paenibacillus gallinarum</name>
    <dbReference type="NCBI Taxonomy" id="2762232"/>
    <lineage>
        <taxon>Bacteria</taxon>
        <taxon>Bacillati</taxon>
        <taxon>Bacillota</taxon>
        <taxon>Bacilli</taxon>
        <taxon>Bacillales</taxon>
        <taxon>Paenibacillaceae</taxon>
        <taxon>Paenibacillus</taxon>
    </lineage>
</organism>